<dbReference type="Pfam" id="PF04235">
    <property type="entry name" value="DUF418"/>
    <property type="match status" value="1"/>
</dbReference>
<organism evidence="3 4">
    <name type="scientific">Eiseniibacteriota bacterium</name>
    <dbReference type="NCBI Taxonomy" id="2212470"/>
    <lineage>
        <taxon>Bacteria</taxon>
        <taxon>Candidatus Eiseniibacteriota</taxon>
    </lineage>
</organism>
<keyword evidence="1" id="KW-0472">Membrane</keyword>
<feature type="domain" description="DUF418" evidence="2">
    <location>
        <begin position="297"/>
        <end position="446"/>
    </location>
</feature>
<dbReference type="InterPro" id="IPR052529">
    <property type="entry name" value="Bact_Transport_Assoc"/>
</dbReference>
<feature type="transmembrane region" description="Helical" evidence="1">
    <location>
        <begin position="129"/>
        <end position="147"/>
    </location>
</feature>
<evidence type="ECO:0000259" key="2">
    <source>
        <dbReference type="Pfam" id="PF04235"/>
    </source>
</evidence>
<evidence type="ECO:0000256" key="1">
    <source>
        <dbReference type="SAM" id="Phobius"/>
    </source>
</evidence>
<feature type="transmembrane region" description="Helical" evidence="1">
    <location>
        <begin position="31"/>
        <end position="50"/>
    </location>
</feature>
<proteinExistence type="predicted"/>
<dbReference type="PANTHER" id="PTHR30590">
    <property type="entry name" value="INNER MEMBRANE PROTEIN"/>
    <property type="match status" value="1"/>
</dbReference>
<gene>
    <name evidence="3" type="ORF">HKN21_14560</name>
</gene>
<dbReference type="InterPro" id="IPR007349">
    <property type="entry name" value="DUF418"/>
</dbReference>
<evidence type="ECO:0000313" key="3">
    <source>
        <dbReference type="EMBL" id="NNF07982.1"/>
    </source>
</evidence>
<accession>A0A7Y2EBP8</accession>
<dbReference type="AlphaFoldDB" id="A0A7Y2EBP8"/>
<comment type="caution">
    <text evidence="3">The sequence shown here is derived from an EMBL/GenBank/DDBJ whole genome shotgun (WGS) entry which is preliminary data.</text>
</comment>
<dbReference type="PANTHER" id="PTHR30590:SF2">
    <property type="entry name" value="INNER MEMBRANE PROTEIN"/>
    <property type="match status" value="1"/>
</dbReference>
<reference evidence="3 4" key="1">
    <citation type="submission" date="2020-03" db="EMBL/GenBank/DDBJ databases">
        <title>Metabolic flexibility allows generalist bacteria to become dominant in a frequently disturbed ecosystem.</title>
        <authorList>
            <person name="Chen Y.-J."/>
            <person name="Leung P.M."/>
            <person name="Bay S.K."/>
            <person name="Hugenholtz P."/>
            <person name="Kessler A.J."/>
            <person name="Shelley G."/>
            <person name="Waite D.W."/>
            <person name="Cook P.L."/>
            <person name="Greening C."/>
        </authorList>
    </citation>
    <scope>NUCLEOTIDE SEQUENCE [LARGE SCALE GENOMIC DNA]</scope>
    <source>
        <strain evidence="3">SS_bin_28</strain>
    </source>
</reference>
<feature type="transmembrane region" description="Helical" evidence="1">
    <location>
        <begin position="407"/>
        <end position="428"/>
    </location>
</feature>
<protein>
    <submittedName>
        <fullName evidence="3">DUF418 domain-containing protein</fullName>
    </submittedName>
</protein>
<feature type="transmembrane region" description="Helical" evidence="1">
    <location>
        <begin position="259"/>
        <end position="282"/>
    </location>
</feature>
<feature type="transmembrane region" description="Helical" evidence="1">
    <location>
        <begin position="70"/>
        <end position="93"/>
    </location>
</feature>
<feature type="transmembrane region" description="Helical" evidence="1">
    <location>
        <begin position="303"/>
        <end position="324"/>
    </location>
</feature>
<evidence type="ECO:0000313" key="4">
    <source>
        <dbReference type="Proteomes" id="UP000547674"/>
    </source>
</evidence>
<feature type="transmembrane region" description="Helical" evidence="1">
    <location>
        <begin position="105"/>
        <end position="123"/>
    </location>
</feature>
<keyword evidence="1" id="KW-1133">Transmembrane helix</keyword>
<feature type="transmembrane region" description="Helical" evidence="1">
    <location>
        <begin position="379"/>
        <end position="401"/>
    </location>
</feature>
<feature type="transmembrane region" description="Helical" evidence="1">
    <location>
        <begin position="156"/>
        <end position="176"/>
    </location>
</feature>
<feature type="transmembrane region" description="Helical" evidence="1">
    <location>
        <begin position="344"/>
        <end position="367"/>
    </location>
</feature>
<keyword evidence="1" id="KW-0812">Transmembrane</keyword>
<sequence length="453" mass="50299">MTEFTPPEVTSRAKPVPRDDRVRGLDLLRGIAIYGILVVNIQIMFVPILFENYPAGIVPGERFGDLVWFLVRGLFEFKFITLFSMLFGVGFWIQWSKWKSKERSGFAKFYLWRLFLLLGFGVLHGTLLYFGDILTSYAVAGVGLLLLRSVEIKSRLFIAGGMAVGMSLLLFGLTQFDMGDRIEETETARETAAVLNDYRDTGQIVYGDSVVTLPLGKDEVVGTLLKLADISPPAEVAIVETVVFAQGPNRWTLVFRTSIYLLFTLSTLPFYVLWRALAAFLIGTVLAEMQIWNRAREDRFLQVSLALFIGGVVLALVAAYARYFGAYQSGLVAGLGYSLQDLSAYPMALGIGGLTMRWASGTAAQALREGLEAVGRTALSNYIGQSFVTMMIATSVGLGLYGTLTQLQLLALATGIFLAQIVLSVAWLKVFRFGLLEWVWRCLTYRTLLPLRR</sequence>
<dbReference type="EMBL" id="JABDJR010000587">
    <property type="protein sequence ID" value="NNF07982.1"/>
    <property type="molecule type" value="Genomic_DNA"/>
</dbReference>
<dbReference type="Proteomes" id="UP000547674">
    <property type="component" value="Unassembled WGS sequence"/>
</dbReference>
<name>A0A7Y2EBP8_UNCEI</name>